<feature type="non-terminal residue" evidence="12">
    <location>
        <position position="1"/>
    </location>
</feature>
<keyword evidence="4 10" id="KW-0479">Metal-binding</keyword>
<dbReference type="InterPro" id="IPR011051">
    <property type="entry name" value="RmlC_Cupin_sf"/>
</dbReference>
<keyword evidence="7 11" id="KW-0560">Oxidoreductase</keyword>
<feature type="binding site" evidence="10">
    <location>
        <position position="77"/>
    </location>
    <ligand>
        <name>Fe cation</name>
        <dbReference type="ChEBI" id="CHEBI:24875"/>
        <note>catalytic</note>
    </ligand>
</feature>
<dbReference type="GO" id="GO:0019448">
    <property type="term" value="P:L-cysteine catabolic process"/>
    <property type="evidence" value="ECO:0007669"/>
    <property type="project" value="TreeGrafter"/>
</dbReference>
<dbReference type="EMBL" id="BTRK01000005">
    <property type="protein sequence ID" value="GMR56102.1"/>
    <property type="molecule type" value="Genomic_DNA"/>
</dbReference>
<evidence type="ECO:0000256" key="5">
    <source>
        <dbReference type="ARBA" id="ARBA00022784"/>
    </source>
</evidence>
<dbReference type="GO" id="GO:0042412">
    <property type="term" value="P:taurine biosynthetic process"/>
    <property type="evidence" value="ECO:0007669"/>
    <property type="project" value="UniProtKB-UniRule"/>
</dbReference>
<evidence type="ECO:0000256" key="7">
    <source>
        <dbReference type="ARBA" id="ARBA00023002"/>
    </source>
</evidence>
<name>A0AAN5D4U4_9BILA</name>
<sequence length="194" mass="22418">FQQLIDEIVVTFEDEVVEMDRIKALLNTYKSKREEWNKYAIFDELQCCYTRNLVHKGNGRFNALILCWGPGACSNVHDHPGSQCFVKMLSGNLMETRFHFPAEGADRRMEPLEIMDQSTAKMDEVTHIDDSIGLHRMENPSHSEPAISLHIYYPPYDECRLFDQRTSKTHIGKVTFWSEYGVLTKDRPVNSIGS</sequence>
<dbReference type="CDD" id="cd10548">
    <property type="entry name" value="cupin_CDO"/>
    <property type="match status" value="1"/>
</dbReference>
<comment type="pathway">
    <text evidence="1 11">Organosulfur biosynthesis; taurine biosynthesis; hypotaurine from L-cysteine: step 1/2.</text>
</comment>
<keyword evidence="8 10" id="KW-0408">Iron</keyword>
<evidence type="ECO:0000256" key="2">
    <source>
        <dbReference type="ARBA" id="ARBA00006622"/>
    </source>
</evidence>
<dbReference type="Gene3D" id="2.60.120.10">
    <property type="entry name" value="Jelly Rolls"/>
    <property type="match status" value="1"/>
</dbReference>
<comment type="cofactor">
    <cofactor evidence="11">
        <name>Fe cation</name>
        <dbReference type="ChEBI" id="CHEBI:24875"/>
    </cofactor>
    <text evidence="11">Binds 1 Fe cation per subunit.</text>
</comment>
<comment type="catalytic activity">
    <reaction evidence="11">
        <text>L-cysteine + O2 = 3-sulfino-L-alanine + H(+)</text>
        <dbReference type="Rhea" id="RHEA:20441"/>
        <dbReference type="ChEBI" id="CHEBI:15378"/>
        <dbReference type="ChEBI" id="CHEBI:15379"/>
        <dbReference type="ChEBI" id="CHEBI:35235"/>
        <dbReference type="ChEBI" id="CHEBI:61085"/>
        <dbReference type="EC" id="1.13.11.20"/>
    </reaction>
</comment>
<evidence type="ECO:0000313" key="13">
    <source>
        <dbReference type="Proteomes" id="UP001328107"/>
    </source>
</evidence>
<keyword evidence="5 9" id="KW-0883">Thioether bond</keyword>
<evidence type="ECO:0000313" key="12">
    <source>
        <dbReference type="EMBL" id="GMR56102.1"/>
    </source>
</evidence>
<keyword evidence="6 11" id="KW-0223">Dioxygenase</keyword>
<keyword evidence="13" id="KW-1185">Reference proteome</keyword>
<dbReference type="Pfam" id="PF05995">
    <property type="entry name" value="CDO_I"/>
    <property type="match status" value="1"/>
</dbReference>
<feature type="binding site" evidence="10">
    <location>
        <position position="79"/>
    </location>
    <ligand>
        <name>Fe cation</name>
        <dbReference type="ChEBI" id="CHEBI:24875"/>
        <note>catalytic</note>
    </ligand>
</feature>
<evidence type="ECO:0000256" key="11">
    <source>
        <dbReference type="RuleBase" id="RU366010"/>
    </source>
</evidence>
<evidence type="ECO:0000256" key="1">
    <source>
        <dbReference type="ARBA" id="ARBA00004759"/>
    </source>
</evidence>
<evidence type="ECO:0000256" key="3">
    <source>
        <dbReference type="ARBA" id="ARBA00013133"/>
    </source>
</evidence>
<evidence type="ECO:0000256" key="4">
    <source>
        <dbReference type="ARBA" id="ARBA00022723"/>
    </source>
</evidence>
<dbReference type="GO" id="GO:0008198">
    <property type="term" value="F:ferrous iron binding"/>
    <property type="evidence" value="ECO:0007669"/>
    <property type="project" value="TreeGrafter"/>
</dbReference>
<dbReference type="AlphaFoldDB" id="A0AAN5D4U4"/>
<evidence type="ECO:0000256" key="10">
    <source>
        <dbReference type="PIRSR" id="PIRSR610300-51"/>
    </source>
</evidence>
<organism evidence="12 13">
    <name type="scientific">Pristionchus mayeri</name>
    <dbReference type="NCBI Taxonomy" id="1317129"/>
    <lineage>
        <taxon>Eukaryota</taxon>
        <taxon>Metazoa</taxon>
        <taxon>Ecdysozoa</taxon>
        <taxon>Nematoda</taxon>
        <taxon>Chromadorea</taxon>
        <taxon>Rhabditida</taxon>
        <taxon>Rhabditina</taxon>
        <taxon>Diplogasteromorpha</taxon>
        <taxon>Diplogasteroidea</taxon>
        <taxon>Neodiplogasteridae</taxon>
        <taxon>Pristionchus</taxon>
    </lineage>
</organism>
<dbReference type="SUPFAM" id="SSF51182">
    <property type="entry name" value="RmlC-like cupins"/>
    <property type="match status" value="1"/>
</dbReference>
<comment type="caution">
    <text evidence="12">The sequence shown here is derived from an EMBL/GenBank/DDBJ whole genome shotgun (WGS) entry which is preliminary data.</text>
</comment>
<feature type="binding site" evidence="10">
    <location>
        <position position="135"/>
    </location>
    <ligand>
        <name>Fe cation</name>
        <dbReference type="ChEBI" id="CHEBI:24875"/>
        <note>catalytic</note>
    </ligand>
</feature>
<feature type="cross-link" description="3'-(S-cysteinyl)-tyrosine (Cys-Tyr)" evidence="9">
    <location>
        <begin position="84"/>
        <end position="152"/>
    </location>
</feature>
<proteinExistence type="inferred from homology"/>
<dbReference type="InterPro" id="IPR010300">
    <property type="entry name" value="CDO_1"/>
</dbReference>
<dbReference type="EC" id="1.13.11.20" evidence="3 11"/>
<evidence type="ECO:0000256" key="9">
    <source>
        <dbReference type="PIRSR" id="PIRSR610300-50"/>
    </source>
</evidence>
<comment type="similarity">
    <text evidence="2 11">Belongs to the cysteine dioxygenase family.</text>
</comment>
<dbReference type="GO" id="GO:0017172">
    <property type="term" value="F:cysteine dioxygenase activity"/>
    <property type="evidence" value="ECO:0007669"/>
    <property type="project" value="UniProtKB-UniRule"/>
</dbReference>
<dbReference type="InterPro" id="IPR014710">
    <property type="entry name" value="RmlC-like_jellyroll"/>
</dbReference>
<reference evidence="13" key="1">
    <citation type="submission" date="2022-10" db="EMBL/GenBank/DDBJ databases">
        <title>Genome assembly of Pristionchus species.</title>
        <authorList>
            <person name="Yoshida K."/>
            <person name="Sommer R.J."/>
        </authorList>
    </citation>
    <scope>NUCLEOTIDE SEQUENCE [LARGE SCALE GENOMIC DNA]</scope>
    <source>
        <strain evidence="13">RS5460</strain>
    </source>
</reference>
<dbReference type="Proteomes" id="UP001328107">
    <property type="component" value="Unassembled WGS sequence"/>
</dbReference>
<accession>A0AAN5D4U4</accession>
<gene>
    <name evidence="12" type="ORF">PMAYCL1PPCAC_26297</name>
</gene>
<evidence type="ECO:0000256" key="6">
    <source>
        <dbReference type="ARBA" id="ARBA00022964"/>
    </source>
</evidence>
<dbReference type="PANTHER" id="PTHR12918:SF1">
    <property type="entry name" value="CYSTEINE DIOXYGENASE TYPE 1"/>
    <property type="match status" value="1"/>
</dbReference>
<dbReference type="PANTHER" id="PTHR12918">
    <property type="entry name" value="CYSTEINE DIOXYGENASE"/>
    <property type="match status" value="1"/>
</dbReference>
<protein>
    <recommendedName>
        <fullName evidence="3 11">Cysteine dioxygenase</fullName>
        <ecNumber evidence="3 11">1.13.11.20</ecNumber>
    </recommendedName>
</protein>
<evidence type="ECO:0000256" key="8">
    <source>
        <dbReference type="ARBA" id="ARBA00023004"/>
    </source>
</evidence>